<dbReference type="Gene3D" id="3.30.70.1200">
    <property type="entry name" value="Crispr-associated protein, domain 1"/>
    <property type="match status" value="1"/>
</dbReference>
<dbReference type="Pfam" id="PF08798">
    <property type="entry name" value="CRISPR_assoc"/>
    <property type="match status" value="1"/>
</dbReference>
<proteinExistence type="predicted"/>
<dbReference type="Proteomes" id="UP000305709">
    <property type="component" value="Unassembled WGS sequence"/>
</dbReference>
<evidence type="ECO:0000313" key="1">
    <source>
        <dbReference type="EMBL" id="TNC72034.1"/>
    </source>
</evidence>
<keyword evidence="2" id="KW-1185">Reference proteome</keyword>
<dbReference type="EMBL" id="VDFV01000010">
    <property type="protein sequence ID" value="TNC72034.1"/>
    <property type="molecule type" value="Genomic_DNA"/>
</dbReference>
<dbReference type="AlphaFoldDB" id="A0A5C4NB71"/>
<reference evidence="1 2" key="1">
    <citation type="submission" date="2019-06" db="EMBL/GenBank/DDBJ databases">
        <authorList>
            <person name="Jiang L."/>
        </authorList>
    </citation>
    <scope>NUCLEOTIDE SEQUENCE [LARGE SCALE GENOMIC DNA]</scope>
    <source>
        <strain evidence="1 2">YIM 48858</strain>
    </source>
</reference>
<evidence type="ECO:0000313" key="2">
    <source>
        <dbReference type="Proteomes" id="UP000305709"/>
    </source>
</evidence>
<dbReference type="RefSeq" id="WP_139081464.1">
    <property type="nucleotide sequence ID" value="NZ_VDFV01000010.1"/>
</dbReference>
<accession>A0A5C4NB71</accession>
<dbReference type="Gene3D" id="3.30.70.1210">
    <property type="entry name" value="Crispr-associated protein, domain 2"/>
    <property type="match status" value="1"/>
</dbReference>
<dbReference type="InterPro" id="IPR010179">
    <property type="entry name" value="CRISPR-assoc_prot_Cse3"/>
</dbReference>
<name>A0A5C4NB71_9RHOB</name>
<gene>
    <name evidence="1" type="primary">cas6e</name>
    <name evidence="1" type="ORF">FHG71_09905</name>
</gene>
<dbReference type="SMART" id="SM01101">
    <property type="entry name" value="CRISPR_assoc"/>
    <property type="match status" value="1"/>
</dbReference>
<dbReference type="OrthoDB" id="9795689at2"/>
<organism evidence="1 2">
    <name type="scientific">Rubellimicrobium roseum</name>
    <dbReference type="NCBI Taxonomy" id="687525"/>
    <lineage>
        <taxon>Bacteria</taxon>
        <taxon>Pseudomonadati</taxon>
        <taxon>Pseudomonadota</taxon>
        <taxon>Alphaproteobacteria</taxon>
        <taxon>Rhodobacterales</taxon>
        <taxon>Roseobacteraceae</taxon>
        <taxon>Rubellimicrobium</taxon>
    </lineage>
</organism>
<sequence length="239" mass="25777">MTLFLSRLALSRTPSAAALAGLLDPEDASRAMDAHHRLLWTLFADGPDRRRDFLWRAEGQGRFLVLSQREPLWAAGGLFDQPEVKEFAPDLRAGDRLGFMLRVNATRTRRIGAPGADGKPGRVHVDVVMDALHGLPSGRVSEARSGARMALAQEKGAAWLAEQGSKHGFEAQGVTVSDYAVVALPSHRGPRKGQPQFGVLETTGMLKVTEPGAFLGRIAEGFGRAKAFGCGLMLIRRAA</sequence>
<comment type="caution">
    <text evidence="1">The sequence shown here is derived from an EMBL/GenBank/DDBJ whole genome shotgun (WGS) entry which is preliminary data.</text>
</comment>
<dbReference type="NCBIfam" id="TIGR01907">
    <property type="entry name" value="casE_Cse3"/>
    <property type="match status" value="1"/>
</dbReference>
<dbReference type="CDD" id="cd09727">
    <property type="entry name" value="Cas6_I-E"/>
    <property type="match status" value="1"/>
</dbReference>
<dbReference type="SUPFAM" id="SSF117987">
    <property type="entry name" value="CRISPR-associated protein"/>
    <property type="match status" value="2"/>
</dbReference>
<protein>
    <submittedName>
        <fullName evidence="1">Type I-E CRISPR-associated protein Cas6/Cse3/CasE</fullName>
    </submittedName>
</protein>